<proteinExistence type="predicted"/>
<dbReference type="Proteomes" id="UP000622797">
    <property type="component" value="Unassembled WGS sequence"/>
</dbReference>
<dbReference type="InterPro" id="IPR011990">
    <property type="entry name" value="TPR-like_helical_dom_sf"/>
</dbReference>
<feature type="region of interest" description="Disordered" evidence="1">
    <location>
        <begin position="229"/>
        <end position="253"/>
    </location>
</feature>
<evidence type="ECO:0000313" key="3">
    <source>
        <dbReference type="Proteomes" id="UP000622797"/>
    </source>
</evidence>
<feature type="compositionally biased region" description="Polar residues" evidence="1">
    <location>
        <begin position="231"/>
        <end position="240"/>
    </location>
</feature>
<accession>A0A8H4X295</accession>
<keyword evidence="3" id="KW-1185">Reference proteome</keyword>
<comment type="caution">
    <text evidence="2">The sequence shown here is derived from an EMBL/GenBank/DDBJ whole genome shotgun (WGS) entry which is preliminary data.</text>
</comment>
<evidence type="ECO:0000256" key="1">
    <source>
        <dbReference type="SAM" id="MobiDB-lite"/>
    </source>
</evidence>
<reference evidence="2" key="2">
    <citation type="submission" date="2020-05" db="EMBL/GenBank/DDBJ databases">
        <authorList>
            <person name="Kim H.-S."/>
            <person name="Proctor R.H."/>
            <person name="Brown D.W."/>
        </authorList>
    </citation>
    <scope>NUCLEOTIDE SEQUENCE</scope>
    <source>
        <strain evidence="2">NRRL 20472</strain>
    </source>
</reference>
<organism evidence="2 3">
    <name type="scientific">Fusarium sarcochroum</name>
    <dbReference type="NCBI Taxonomy" id="1208366"/>
    <lineage>
        <taxon>Eukaryota</taxon>
        <taxon>Fungi</taxon>
        <taxon>Dikarya</taxon>
        <taxon>Ascomycota</taxon>
        <taxon>Pezizomycotina</taxon>
        <taxon>Sordariomycetes</taxon>
        <taxon>Hypocreomycetidae</taxon>
        <taxon>Hypocreales</taxon>
        <taxon>Nectriaceae</taxon>
        <taxon>Fusarium</taxon>
        <taxon>Fusarium lateritium species complex</taxon>
    </lineage>
</organism>
<sequence length="539" mass="61494">MAPQTSADTSLTQSPSTMEDIELLFTLLCFLSETHIPISMLHRGALGTHYWTTDGSLVPLESSLNDRLKRLVLDRSLLDLALQQLAGQDLVNFSDNGQTCILARNRRTERLQFLSPEACRYWQIEALRLVFNGIPVKYACKWDMNLEKSFLKEHICHTVCAIRDSDGYDAIPVDLRSLIGTGLLESSFYPDRRWKVFSIGEAQELVRITEGPYLHTSFRHRQSVLRRVQPQGDTRNSNPFPQGVVPAQLPNPSNRKQHALFGRGKYQDAMDYFQIEQLAKTTEILNQWQPLLPASVLEDIVWCEINLFKGKVLRFRGQLQQSLECLEQVRRLMLVRDDMFWEEMTGTVACEIADTLLCLGHFSEIERPLDAVPSSSRYSLDIRATSRIILAECFFAQGVLPDVKRHLDAIKEDCAAQARRPVEGSHEIDEVAGLSKQNKLRFYILAAKLAHSQGQWDIAIEGWIMALEKINAIPLTSGYAARVLHLSQLNILRRINQQALAEKCIEEVHRLEELSKQSEAICWIPPLAEWEHYLVETLC</sequence>
<dbReference type="AlphaFoldDB" id="A0A8H4X295"/>
<dbReference type="OrthoDB" id="427518at2759"/>
<dbReference type="EMBL" id="JABEXW010000683">
    <property type="protein sequence ID" value="KAF4958655.1"/>
    <property type="molecule type" value="Genomic_DNA"/>
</dbReference>
<name>A0A8H4X295_9HYPO</name>
<dbReference type="Gene3D" id="1.25.40.10">
    <property type="entry name" value="Tetratricopeptide repeat domain"/>
    <property type="match status" value="1"/>
</dbReference>
<reference evidence="2" key="1">
    <citation type="journal article" date="2020" name="BMC Genomics">
        <title>Correction to: Identification and distribution of gene clusters required for synthesis of sphingolipid metabolism inhibitors in diverse species of the filamentous fungus Fusarium.</title>
        <authorList>
            <person name="Kim H.S."/>
            <person name="Lohmar J.M."/>
            <person name="Busman M."/>
            <person name="Brown D.W."/>
            <person name="Naumann T.A."/>
            <person name="Divon H.H."/>
            <person name="Lysoe E."/>
            <person name="Uhlig S."/>
            <person name="Proctor R.H."/>
        </authorList>
    </citation>
    <scope>NUCLEOTIDE SEQUENCE</scope>
    <source>
        <strain evidence="2">NRRL 20472</strain>
    </source>
</reference>
<protein>
    <submittedName>
        <fullName evidence="2">Uncharacterized protein</fullName>
    </submittedName>
</protein>
<gene>
    <name evidence="2" type="ORF">FSARC_10969</name>
</gene>
<evidence type="ECO:0000313" key="2">
    <source>
        <dbReference type="EMBL" id="KAF4958655.1"/>
    </source>
</evidence>